<dbReference type="HAMAP" id="MF_00315">
    <property type="entry name" value="DXP_synth"/>
    <property type="match status" value="1"/>
</dbReference>
<dbReference type="PANTHER" id="PTHR43322:SF5">
    <property type="entry name" value="1-DEOXY-D-XYLULOSE-5-PHOSPHATE SYNTHASE, CHLOROPLASTIC"/>
    <property type="match status" value="1"/>
</dbReference>
<dbReference type="Proteomes" id="UP000823597">
    <property type="component" value="Unassembled WGS sequence"/>
</dbReference>
<keyword evidence="5 10" id="KW-0479">Metal-binding</keyword>
<comment type="pathway">
    <text evidence="1 10">Metabolic intermediate biosynthesis; 1-deoxy-D-xylulose 5-phosphate biosynthesis; 1-deoxy-D-xylulose 5-phosphate from D-glyceraldehyde 3-phosphate and pyruvate: step 1/1.</text>
</comment>
<dbReference type="InterPro" id="IPR005477">
    <property type="entry name" value="Dxylulose-5-P_synthase"/>
</dbReference>
<keyword evidence="9 10" id="KW-0414">Isoprene biosynthesis</keyword>
<feature type="binding site" evidence="10">
    <location>
        <position position="283"/>
    </location>
    <ligand>
        <name>thiamine diphosphate</name>
        <dbReference type="ChEBI" id="CHEBI:58937"/>
    </ligand>
</feature>
<keyword evidence="6 10" id="KW-0460">Magnesium</keyword>
<evidence type="ECO:0000256" key="8">
    <source>
        <dbReference type="ARBA" id="ARBA00023052"/>
    </source>
</evidence>
<reference evidence="12" key="2">
    <citation type="journal article" date="2021" name="PeerJ">
        <title>Extensive microbial diversity within the chicken gut microbiome revealed by metagenomics and culture.</title>
        <authorList>
            <person name="Gilroy R."/>
            <person name="Ravi A."/>
            <person name="Getino M."/>
            <person name="Pursley I."/>
            <person name="Horton D.L."/>
            <person name="Alikhan N.F."/>
            <person name="Baker D."/>
            <person name="Gharbi K."/>
            <person name="Hall N."/>
            <person name="Watson M."/>
            <person name="Adriaenssens E.M."/>
            <person name="Foster-Nyarko E."/>
            <person name="Jarju S."/>
            <person name="Secka A."/>
            <person name="Antonio M."/>
            <person name="Oren A."/>
            <person name="Chaudhuri R.R."/>
            <person name="La Ragione R."/>
            <person name="Hildebrand F."/>
            <person name="Pallen M.J."/>
        </authorList>
    </citation>
    <scope>NUCLEOTIDE SEQUENCE</scope>
    <source>
        <strain evidence="12">10037</strain>
    </source>
</reference>
<dbReference type="NCBIfam" id="NF003933">
    <property type="entry name" value="PRK05444.2-2"/>
    <property type="match status" value="1"/>
</dbReference>
<feature type="domain" description="Transketolase-like pyrimidine-binding" evidence="11">
    <location>
        <begin position="314"/>
        <end position="479"/>
    </location>
</feature>
<evidence type="ECO:0000256" key="1">
    <source>
        <dbReference type="ARBA" id="ARBA00004980"/>
    </source>
</evidence>
<evidence type="ECO:0000256" key="3">
    <source>
        <dbReference type="ARBA" id="ARBA00011738"/>
    </source>
</evidence>
<dbReference type="InterPro" id="IPR029061">
    <property type="entry name" value="THDP-binding"/>
</dbReference>
<evidence type="ECO:0000256" key="5">
    <source>
        <dbReference type="ARBA" id="ARBA00022723"/>
    </source>
</evidence>
<sequence>MALLDRVSSPEDLRKLDLKELPQLCKEIREYLVACCAVNPGHLGSSLGAVEIAVAVHYVYNTPFDKLVWDVGHQAYAHKIITGRKEAFKNNRKSEGISGFPNRAESCYDAFGTGHSSTSISAALGFSVAASLTGSGEKCIAVIGDGAMTGGLAFEGLNNAGATDADLLVILNDNHISIDKNIGALSNYLLKITTSQTYNRIKKNVWDTIGATALRRCIQRFVRNVKHALIPTSSGSLFYALGFRYFGPVDGNDVIKLVQTLRRLKKMGGPRILHVVTKKGKGFSAAEEDQVTWHSPGMFDPVTGKRLVKAVSASRYQDVFGETLLELARTDDRIVGVTPAMASGCGMNLLMKEMPHRCFDVGIAEGHAATFSAALAVSGYLPYCNIYSSFAQRAYDNIVHDVLLQGLKVVFCFDRSGLVGEDGATHHGMLDIVSLRSLPGITICSPMNELDLRNLMFSASLPSWGPTVIRYPRGYGAGVAWRCHQMEELQRGKAVKISDGSSIAVLSFGPLGNAASKAIARFVSEGGDPVLHYDMRFVVPLDTEAIGYAASVADTIVTIEDGNVEGGLFGAVSEYVASKDCRVQVIPIGVLHSFVLQGTQAEQYRSWGMDEEGIYGILKKIKNRKNK</sequence>
<gene>
    <name evidence="10" type="primary">dxs</name>
    <name evidence="12" type="ORF">IAB93_05945</name>
</gene>
<comment type="cofactor">
    <cofactor evidence="10">
        <name>thiamine diphosphate</name>
        <dbReference type="ChEBI" id="CHEBI:58937"/>
    </cofactor>
    <text evidence="10">Binds 1 thiamine pyrophosphate per subunit.</text>
</comment>
<comment type="cofactor">
    <cofactor evidence="10">
        <name>Mg(2+)</name>
        <dbReference type="ChEBI" id="CHEBI:18420"/>
    </cofactor>
    <text evidence="10">Binds 1 Mg(2+) ion per subunit.</text>
</comment>
<evidence type="ECO:0000256" key="2">
    <source>
        <dbReference type="ARBA" id="ARBA00011081"/>
    </source>
</evidence>
<feature type="binding site" evidence="10">
    <location>
        <position position="174"/>
    </location>
    <ligand>
        <name>Mg(2+)</name>
        <dbReference type="ChEBI" id="CHEBI:18420"/>
    </ligand>
</feature>
<evidence type="ECO:0000256" key="10">
    <source>
        <dbReference type="HAMAP-Rule" id="MF_00315"/>
    </source>
</evidence>
<protein>
    <recommendedName>
        <fullName evidence="10">1-deoxy-D-xylulose-5-phosphate synthase</fullName>
        <ecNumber evidence="10">2.2.1.7</ecNumber>
    </recommendedName>
    <alternativeName>
        <fullName evidence="10">1-deoxyxylulose-5-phosphate synthase</fullName>
        <shortName evidence="10">DXP synthase</shortName>
        <shortName evidence="10">DXPS</shortName>
    </alternativeName>
</protein>
<comment type="subunit">
    <text evidence="3 10">Homodimer.</text>
</comment>
<dbReference type="CDD" id="cd02007">
    <property type="entry name" value="TPP_DXS"/>
    <property type="match status" value="1"/>
</dbReference>
<dbReference type="SUPFAM" id="SSF52922">
    <property type="entry name" value="TK C-terminal domain-like"/>
    <property type="match status" value="1"/>
</dbReference>
<dbReference type="CDD" id="cd07033">
    <property type="entry name" value="TPP_PYR_DXS_TK_like"/>
    <property type="match status" value="1"/>
</dbReference>
<dbReference type="GO" id="GO:0008661">
    <property type="term" value="F:1-deoxy-D-xylulose-5-phosphate synthase activity"/>
    <property type="evidence" value="ECO:0007669"/>
    <property type="project" value="UniProtKB-UniRule"/>
</dbReference>
<dbReference type="GO" id="GO:0000287">
    <property type="term" value="F:magnesium ion binding"/>
    <property type="evidence" value="ECO:0007669"/>
    <property type="project" value="UniProtKB-UniRule"/>
</dbReference>
<feature type="binding site" evidence="10">
    <location>
        <begin position="114"/>
        <end position="116"/>
    </location>
    <ligand>
        <name>thiamine diphosphate</name>
        <dbReference type="ChEBI" id="CHEBI:58937"/>
    </ligand>
</feature>
<feature type="binding site" evidence="10">
    <location>
        <position position="73"/>
    </location>
    <ligand>
        <name>thiamine diphosphate</name>
        <dbReference type="ChEBI" id="CHEBI:58937"/>
    </ligand>
</feature>
<dbReference type="Pfam" id="PF02779">
    <property type="entry name" value="Transket_pyr"/>
    <property type="match status" value="1"/>
</dbReference>
<comment type="function">
    <text evidence="10">Catalyzes the acyloin condensation reaction between C atoms 2 and 3 of pyruvate and glyceraldehyde 3-phosphate to yield 1-deoxy-D-xylulose-5-phosphate (DXP).</text>
</comment>
<feature type="binding site" evidence="10">
    <location>
        <position position="174"/>
    </location>
    <ligand>
        <name>thiamine diphosphate</name>
        <dbReference type="ChEBI" id="CHEBI:58937"/>
    </ligand>
</feature>
<keyword evidence="8 10" id="KW-0786">Thiamine pyrophosphate</keyword>
<dbReference type="Pfam" id="PF13292">
    <property type="entry name" value="DXP_synthase_N"/>
    <property type="match status" value="1"/>
</dbReference>
<proteinExistence type="inferred from homology"/>
<dbReference type="GO" id="GO:0005829">
    <property type="term" value="C:cytosol"/>
    <property type="evidence" value="ECO:0007669"/>
    <property type="project" value="TreeGrafter"/>
</dbReference>
<feature type="binding site" evidence="10">
    <location>
        <begin position="146"/>
        <end position="147"/>
    </location>
    <ligand>
        <name>thiamine diphosphate</name>
        <dbReference type="ChEBI" id="CHEBI:58937"/>
    </ligand>
</feature>
<dbReference type="NCBIfam" id="TIGR00204">
    <property type="entry name" value="dxs"/>
    <property type="match status" value="1"/>
</dbReference>
<dbReference type="GO" id="GO:0016114">
    <property type="term" value="P:terpenoid biosynthetic process"/>
    <property type="evidence" value="ECO:0007669"/>
    <property type="project" value="UniProtKB-UniRule"/>
</dbReference>
<dbReference type="InterPro" id="IPR033248">
    <property type="entry name" value="Transketolase_C"/>
</dbReference>
<name>A0A9D9I5G5_9BACT</name>
<dbReference type="EMBL" id="JADIME010000062">
    <property type="protein sequence ID" value="MBO8465523.1"/>
    <property type="molecule type" value="Genomic_DNA"/>
</dbReference>
<dbReference type="InterPro" id="IPR005475">
    <property type="entry name" value="Transketolase-like_Pyr-bd"/>
</dbReference>
<comment type="similarity">
    <text evidence="2 10">Belongs to the transketolase family. DXPS subfamily.</text>
</comment>
<dbReference type="Gene3D" id="3.40.50.920">
    <property type="match status" value="1"/>
</dbReference>
<dbReference type="GO" id="GO:0030976">
    <property type="term" value="F:thiamine pyrophosphate binding"/>
    <property type="evidence" value="ECO:0007669"/>
    <property type="project" value="UniProtKB-UniRule"/>
</dbReference>
<keyword evidence="4 10" id="KW-0808">Transferase</keyword>
<dbReference type="SUPFAM" id="SSF52518">
    <property type="entry name" value="Thiamin diphosphate-binding fold (THDP-binding)"/>
    <property type="match status" value="2"/>
</dbReference>
<reference evidence="12" key="1">
    <citation type="submission" date="2020-10" db="EMBL/GenBank/DDBJ databases">
        <authorList>
            <person name="Gilroy R."/>
        </authorList>
    </citation>
    <scope>NUCLEOTIDE SEQUENCE</scope>
    <source>
        <strain evidence="12">10037</strain>
    </source>
</reference>
<evidence type="ECO:0000256" key="7">
    <source>
        <dbReference type="ARBA" id="ARBA00022977"/>
    </source>
</evidence>
<dbReference type="InterPro" id="IPR009014">
    <property type="entry name" value="Transketo_C/PFOR_II"/>
</dbReference>
<keyword evidence="7 10" id="KW-0784">Thiamine biosynthesis</keyword>
<dbReference type="Gene3D" id="3.40.50.970">
    <property type="match status" value="2"/>
</dbReference>
<dbReference type="EC" id="2.2.1.7" evidence="10"/>
<dbReference type="GO" id="GO:0009228">
    <property type="term" value="P:thiamine biosynthetic process"/>
    <property type="evidence" value="ECO:0007669"/>
    <property type="project" value="UniProtKB-UniRule"/>
</dbReference>
<dbReference type="AlphaFoldDB" id="A0A9D9I5G5"/>
<feature type="binding site" evidence="10">
    <location>
        <position position="145"/>
    </location>
    <ligand>
        <name>Mg(2+)</name>
        <dbReference type="ChEBI" id="CHEBI:18420"/>
    </ligand>
</feature>
<evidence type="ECO:0000256" key="9">
    <source>
        <dbReference type="ARBA" id="ARBA00023229"/>
    </source>
</evidence>
<evidence type="ECO:0000256" key="4">
    <source>
        <dbReference type="ARBA" id="ARBA00022679"/>
    </source>
</evidence>
<comment type="catalytic activity">
    <reaction evidence="10">
        <text>D-glyceraldehyde 3-phosphate + pyruvate + H(+) = 1-deoxy-D-xylulose 5-phosphate + CO2</text>
        <dbReference type="Rhea" id="RHEA:12605"/>
        <dbReference type="ChEBI" id="CHEBI:15361"/>
        <dbReference type="ChEBI" id="CHEBI:15378"/>
        <dbReference type="ChEBI" id="CHEBI:16526"/>
        <dbReference type="ChEBI" id="CHEBI:57792"/>
        <dbReference type="ChEBI" id="CHEBI:59776"/>
        <dbReference type="EC" id="2.2.1.7"/>
    </reaction>
</comment>
<evidence type="ECO:0000256" key="6">
    <source>
        <dbReference type="ARBA" id="ARBA00022842"/>
    </source>
</evidence>
<evidence type="ECO:0000313" key="12">
    <source>
        <dbReference type="EMBL" id="MBO8465523.1"/>
    </source>
</evidence>
<feature type="binding site" evidence="10">
    <location>
        <position position="365"/>
    </location>
    <ligand>
        <name>thiamine diphosphate</name>
        <dbReference type="ChEBI" id="CHEBI:58937"/>
    </ligand>
</feature>
<dbReference type="SMART" id="SM00861">
    <property type="entry name" value="Transket_pyr"/>
    <property type="match status" value="1"/>
</dbReference>
<comment type="caution">
    <text evidence="12">The sequence shown here is derived from an EMBL/GenBank/DDBJ whole genome shotgun (WGS) entry which is preliminary data.</text>
</comment>
<organism evidence="12 13">
    <name type="scientific">Candidatus Merdivivens pullistercoris</name>
    <dbReference type="NCBI Taxonomy" id="2840873"/>
    <lineage>
        <taxon>Bacteria</taxon>
        <taxon>Pseudomonadati</taxon>
        <taxon>Bacteroidota</taxon>
        <taxon>Bacteroidia</taxon>
        <taxon>Bacteroidales</taxon>
        <taxon>Muribaculaceae</taxon>
        <taxon>Muribaculaceae incertae sedis</taxon>
        <taxon>Candidatus Merdivivens</taxon>
    </lineage>
</organism>
<dbReference type="GO" id="GO:0019288">
    <property type="term" value="P:isopentenyl diphosphate biosynthetic process, methylerythritol 4-phosphate pathway"/>
    <property type="evidence" value="ECO:0007669"/>
    <property type="project" value="TreeGrafter"/>
</dbReference>
<dbReference type="Pfam" id="PF02780">
    <property type="entry name" value="Transketolase_C"/>
    <property type="match status" value="1"/>
</dbReference>
<accession>A0A9D9I5G5</accession>
<evidence type="ECO:0000313" key="13">
    <source>
        <dbReference type="Proteomes" id="UP000823597"/>
    </source>
</evidence>
<evidence type="ECO:0000259" key="11">
    <source>
        <dbReference type="SMART" id="SM00861"/>
    </source>
</evidence>
<dbReference type="PANTHER" id="PTHR43322">
    <property type="entry name" value="1-D-DEOXYXYLULOSE 5-PHOSPHATE SYNTHASE-RELATED"/>
    <property type="match status" value="1"/>
</dbReference>